<feature type="compositionally biased region" description="Basic and acidic residues" evidence="1">
    <location>
        <begin position="342"/>
        <end position="357"/>
    </location>
</feature>
<feature type="region of interest" description="Disordered" evidence="1">
    <location>
        <begin position="1"/>
        <end position="139"/>
    </location>
</feature>
<feature type="compositionally biased region" description="Polar residues" evidence="1">
    <location>
        <begin position="66"/>
        <end position="75"/>
    </location>
</feature>
<dbReference type="Proteomes" id="UP000235392">
    <property type="component" value="Unassembled WGS sequence"/>
</dbReference>
<feature type="region of interest" description="Disordered" evidence="1">
    <location>
        <begin position="342"/>
        <end position="368"/>
    </location>
</feature>
<dbReference type="AlphaFoldDB" id="A0A2N5T9Q4"/>
<feature type="compositionally biased region" description="Polar residues" evidence="1">
    <location>
        <begin position="15"/>
        <end position="24"/>
    </location>
</feature>
<evidence type="ECO:0000313" key="3">
    <source>
        <dbReference type="EMBL" id="PLW57408.1"/>
    </source>
</evidence>
<dbReference type="OrthoDB" id="2507698at2759"/>
<dbReference type="EMBL" id="PGCI01000671">
    <property type="protein sequence ID" value="PLW22233.1"/>
    <property type="molecule type" value="Genomic_DNA"/>
</dbReference>
<evidence type="ECO:0000313" key="2">
    <source>
        <dbReference type="EMBL" id="PLW22233.1"/>
    </source>
</evidence>
<keyword evidence="4" id="KW-1185">Reference proteome</keyword>
<evidence type="ECO:0000256" key="1">
    <source>
        <dbReference type="SAM" id="MobiDB-lite"/>
    </source>
</evidence>
<gene>
    <name evidence="3" type="ORF">PCANC_01855</name>
    <name evidence="2" type="ORF">PCASD_17240</name>
</gene>
<dbReference type="Proteomes" id="UP000235388">
    <property type="component" value="Unassembled WGS sequence"/>
</dbReference>
<dbReference type="EMBL" id="PGCJ01000011">
    <property type="protein sequence ID" value="PLW57408.1"/>
    <property type="molecule type" value="Genomic_DNA"/>
</dbReference>
<protein>
    <submittedName>
        <fullName evidence="2">Uncharacterized protein</fullName>
    </submittedName>
</protein>
<comment type="caution">
    <text evidence="2">The sequence shown here is derived from an EMBL/GenBank/DDBJ whole genome shotgun (WGS) entry which is preliminary data.</text>
</comment>
<organism evidence="2 5">
    <name type="scientific">Puccinia coronata f. sp. avenae</name>
    <dbReference type="NCBI Taxonomy" id="200324"/>
    <lineage>
        <taxon>Eukaryota</taxon>
        <taxon>Fungi</taxon>
        <taxon>Dikarya</taxon>
        <taxon>Basidiomycota</taxon>
        <taxon>Pucciniomycotina</taxon>
        <taxon>Pucciniomycetes</taxon>
        <taxon>Pucciniales</taxon>
        <taxon>Pucciniaceae</taxon>
        <taxon>Puccinia</taxon>
    </lineage>
</organism>
<feature type="compositionally biased region" description="Polar residues" evidence="1">
    <location>
        <begin position="35"/>
        <end position="45"/>
    </location>
</feature>
<sequence>MPSSIMLDPRPPSNPQCHTSSSGAAPQAEPKLLSIMQTSSPSSHVRPSDAGAESPRSRIHFHQKQSHASNENQPIGNHRDSNLNSAPQAKGFQTSHSKQRSPSQSIETQRFSPYFNPQRLDTLPKLSTPFNHSSDKFSKPRKRTVILKPKFPKYAGSSNLGAPSDLVSDMIPGSHPISLDQSNSPASKSISCLTPEKMSRKQLADSITIDDGQNEDGSSVPIDFLKRLDFHEWDQRKRDLLQMVESRKNLFLQNGFAETSGKPFLPDDPTIQKKPIPNRWVWYMHLSTDYDKAKSTRVPAGGPAGYLKYGWDRLGVAGKQPYQELTDIYSAQRLKFMAEHGIAEDTTKKKSKQSDKSKARKRPSQKEAIVEGDKHQMNEYRVNEQLSPRSKIAFTPESIDGRIPGQLSALQNPAQFMPVQSILQPNLLYDQVNRFPLEKAPYDYVDGAPDIFEMNEAPCYSSYLQSPDLMPTGFSPLGYDASTYGHRYNSESTADQLNTPLGYPSSPTEYPFACNLTSTFPYQAASEFQAWSTLSPESINSGRSETVGVFPQACMSNTLPPPTTYTSLAPSNAFLEPFNDLNPLHPGNNY</sequence>
<feature type="compositionally biased region" description="Polar residues" evidence="1">
    <location>
        <begin position="82"/>
        <end position="111"/>
    </location>
</feature>
<evidence type="ECO:0000313" key="5">
    <source>
        <dbReference type="Proteomes" id="UP000235392"/>
    </source>
</evidence>
<reference evidence="4 5" key="1">
    <citation type="submission" date="2017-11" db="EMBL/GenBank/DDBJ databases">
        <title>De novo assembly and phasing of dikaryotic genomes from two isolates of Puccinia coronata f. sp. avenae, the causal agent of oat crown rust.</title>
        <authorList>
            <person name="Miller M.E."/>
            <person name="Zhang Y."/>
            <person name="Omidvar V."/>
            <person name="Sperschneider J."/>
            <person name="Schwessinger B."/>
            <person name="Raley C."/>
            <person name="Palmer J.M."/>
            <person name="Garnica D."/>
            <person name="Upadhyaya N."/>
            <person name="Rathjen J."/>
            <person name="Taylor J.M."/>
            <person name="Park R.F."/>
            <person name="Dodds P.N."/>
            <person name="Hirsch C.D."/>
            <person name="Kianian S.F."/>
            <person name="Figueroa M."/>
        </authorList>
    </citation>
    <scope>NUCLEOTIDE SEQUENCE [LARGE SCALE GENOMIC DNA]</scope>
    <source>
        <strain evidence="3">12NC29</strain>
        <strain evidence="2">12SD80</strain>
    </source>
</reference>
<name>A0A2N5T9Q4_9BASI</name>
<evidence type="ECO:0000313" key="4">
    <source>
        <dbReference type="Proteomes" id="UP000235388"/>
    </source>
</evidence>
<accession>A0A2N5T9Q4</accession>
<proteinExistence type="predicted"/>